<evidence type="ECO:0000313" key="2">
    <source>
        <dbReference type="Proteomes" id="UP000320772"/>
    </source>
</evidence>
<organism evidence="1 2">
    <name type="scientific">Gluconobacter roseus NBRC 3990</name>
    <dbReference type="NCBI Taxonomy" id="1307950"/>
    <lineage>
        <taxon>Bacteria</taxon>
        <taxon>Pseudomonadati</taxon>
        <taxon>Pseudomonadota</taxon>
        <taxon>Alphaproteobacteria</taxon>
        <taxon>Acetobacterales</taxon>
        <taxon>Acetobacteraceae</taxon>
        <taxon>Gluconobacter</taxon>
    </lineage>
</organism>
<dbReference type="Proteomes" id="UP000320772">
    <property type="component" value="Unassembled WGS sequence"/>
</dbReference>
<evidence type="ECO:0000313" key="1">
    <source>
        <dbReference type="EMBL" id="GEB03475.1"/>
    </source>
</evidence>
<keyword evidence="2" id="KW-1185">Reference proteome</keyword>
<sequence length="74" mass="8385">MKVSAQDTHHRIKFDPAWVCIRSDPKCIMTGAVSIIKETDRFKICPGFEFFPVGRVESDTQKQAVFTIQDVGII</sequence>
<protein>
    <submittedName>
        <fullName evidence="1">Uncharacterized protein</fullName>
    </submittedName>
</protein>
<comment type="caution">
    <text evidence="1">The sequence shown here is derived from an EMBL/GenBank/DDBJ whole genome shotgun (WGS) entry which is preliminary data.</text>
</comment>
<gene>
    <name evidence="1" type="ORF">GRO01_10510</name>
</gene>
<accession>A0A4Y3M4C3</accession>
<name>A0A4Y3M4C3_9PROT</name>
<reference evidence="1 2" key="1">
    <citation type="submission" date="2019-06" db="EMBL/GenBank/DDBJ databases">
        <title>Whole genome shotgun sequence of Gluconobacter roseus NBRC 3990.</title>
        <authorList>
            <person name="Hosoyama A."/>
            <person name="Uohara A."/>
            <person name="Ohji S."/>
            <person name="Ichikawa N."/>
        </authorList>
    </citation>
    <scope>NUCLEOTIDE SEQUENCE [LARGE SCALE GENOMIC DNA]</scope>
    <source>
        <strain evidence="1 2">NBRC 3990</strain>
    </source>
</reference>
<proteinExistence type="predicted"/>
<dbReference type="AlphaFoldDB" id="A0A4Y3M4C3"/>
<dbReference type="EMBL" id="BJLY01000002">
    <property type="protein sequence ID" value="GEB03475.1"/>
    <property type="molecule type" value="Genomic_DNA"/>
</dbReference>